<evidence type="ECO:0000256" key="2">
    <source>
        <dbReference type="ARBA" id="ARBA00004123"/>
    </source>
</evidence>
<dbReference type="GO" id="GO:0004518">
    <property type="term" value="F:nuclease activity"/>
    <property type="evidence" value="ECO:0007669"/>
    <property type="project" value="UniProtKB-KW"/>
</dbReference>
<dbReference type="InterPro" id="IPR027806">
    <property type="entry name" value="HARBI1_dom"/>
</dbReference>
<keyword evidence="10" id="KW-1185">Reference proteome</keyword>
<dbReference type="Pfam" id="PF13359">
    <property type="entry name" value="DDE_Tnp_4"/>
    <property type="match status" value="1"/>
</dbReference>
<reference evidence="9" key="1">
    <citation type="journal article" date="2023" name="G3 (Bethesda)">
        <title>A reference genome for the long-term kleptoplast-retaining sea slug Elysia crispata morphotype clarki.</title>
        <authorList>
            <person name="Eastman K.E."/>
            <person name="Pendleton A.L."/>
            <person name="Shaikh M.A."/>
            <person name="Suttiyut T."/>
            <person name="Ogas R."/>
            <person name="Tomko P."/>
            <person name="Gavelis G."/>
            <person name="Widhalm J.R."/>
            <person name="Wisecaver J.H."/>
        </authorList>
    </citation>
    <scope>NUCLEOTIDE SEQUENCE</scope>
    <source>
        <strain evidence="9">ECLA1</strain>
    </source>
</reference>
<evidence type="ECO:0000313" key="9">
    <source>
        <dbReference type="EMBL" id="KAK3732956.1"/>
    </source>
</evidence>
<keyword evidence="5" id="KW-0479">Metal-binding</keyword>
<protein>
    <recommendedName>
        <fullName evidence="8">DDE Tnp4 domain-containing protein</fullName>
    </recommendedName>
</protein>
<evidence type="ECO:0000256" key="6">
    <source>
        <dbReference type="ARBA" id="ARBA00022801"/>
    </source>
</evidence>
<keyword evidence="4" id="KW-0540">Nuclease</keyword>
<comment type="cofactor">
    <cofactor evidence="1">
        <name>a divalent metal cation</name>
        <dbReference type="ChEBI" id="CHEBI:60240"/>
    </cofactor>
</comment>
<name>A0AAE0Y4V3_9GAST</name>
<dbReference type="PANTHER" id="PTHR22930:SF269">
    <property type="entry name" value="NUCLEASE HARBI1-LIKE PROTEIN"/>
    <property type="match status" value="1"/>
</dbReference>
<dbReference type="EMBL" id="JAWDGP010006922">
    <property type="protein sequence ID" value="KAK3732956.1"/>
    <property type="molecule type" value="Genomic_DNA"/>
</dbReference>
<dbReference type="GO" id="GO:0046872">
    <property type="term" value="F:metal ion binding"/>
    <property type="evidence" value="ECO:0007669"/>
    <property type="project" value="UniProtKB-KW"/>
</dbReference>
<evidence type="ECO:0000256" key="5">
    <source>
        <dbReference type="ARBA" id="ARBA00022723"/>
    </source>
</evidence>
<evidence type="ECO:0000256" key="1">
    <source>
        <dbReference type="ARBA" id="ARBA00001968"/>
    </source>
</evidence>
<dbReference type="GO" id="GO:0016787">
    <property type="term" value="F:hydrolase activity"/>
    <property type="evidence" value="ECO:0007669"/>
    <property type="project" value="UniProtKB-KW"/>
</dbReference>
<keyword evidence="7" id="KW-0539">Nucleus</keyword>
<comment type="caution">
    <text evidence="9">The sequence shown here is derived from an EMBL/GenBank/DDBJ whole genome shotgun (WGS) entry which is preliminary data.</text>
</comment>
<dbReference type="PANTHER" id="PTHR22930">
    <property type="match status" value="1"/>
</dbReference>
<gene>
    <name evidence="9" type="ORF">RRG08_002566</name>
</gene>
<comment type="subcellular location">
    <subcellularLocation>
        <location evidence="2">Nucleus</location>
    </subcellularLocation>
</comment>
<evidence type="ECO:0000256" key="7">
    <source>
        <dbReference type="ARBA" id="ARBA00023242"/>
    </source>
</evidence>
<dbReference type="Proteomes" id="UP001283361">
    <property type="component" value="Unassembled WGS sequence"/>
</dbReference>
<keyword evidence="6" id="KW-0378">Hydrolase</keyword>
<dbReference type="InterPro" id="IPR045249">
    <property type="entry name" value="HARBI1-like"/>
</dbReference>
<evidence type="ECO:0000256" key="4">
    <source>
        <dbReference type="ARBA" id="ARBA00022722"/>
    </source>
</evidence>
<dbReference type="AlphaFoldDB" id="A0AAE0Y4V3"/>
<organism evidence="9 10">
    <name type="scientific">Elysia crispata</name>
    <name type="common">lettuce slug</name>
    <dbReference type="NCBI Taxonomy" id="231223"/>
    <lineage>
        <taxon>Eukaryota</taxon>
        <taxon>Metazoa</taxon>
        <taxon>Spiralia</taxon>
        <taxon>Lophotrochozoa</taxon>
        <taxon>Mollusca</taxon>
        <taxon>Gastropoda</taxon>
        <taxon>Heterobranchia</taxon>
        <taxon>Euthyneura</taxon>
        <taxon>Panpulmonata</taxon>
        <taxon>Sacoglossa</taxon>
        <taxon>Placobranchoidea</taxon>
        <taxon>Plakobranchidae</taxon>
        <taxon>Elysia</taxon>
    </lineage>
</organism>
<comment type="similarity">
    <text evidence="3">Belongs to the HARBI1 family.</text>
</comment>
<feature type="domain" description="DDE Tnp4" evidence="8">
    <location>
        <begin position="171"/>
        <end position="339"/>
    </location>
</feature>
<evidence type="ECO:0000256" key="3">
    <source>
        <dbReference type="ARBA" id="ARBA00006958"/>
    </source>
</evidence>
<sequence length="408" mass="46436">MSKQFKLLLLSAAVEEANFQEILIAAYAKRLRVAKRKHRFWIHPFLNKRKEYGAFYHLVRELELDEEKYIEYFRMSPQQLDMLLSYVGPLITKQRAVREPIDAKQRLAICLRFLATGETYKSLATQYRVGATTVSRIVPEFLTTPKTAAEWQAKAVAFQQRWDYPHCVGAIDGKHVVVEAPANSGSLYYNYKRRFSMVLLAVVDADYKFTYIDIGAYGKQSDGAVSSASSSGLAFAAPNNQLNLPEDSAIDGADHLGPLPYVIVADEAFPLQRHMMRPFPGKSSTLEQDAYNYRHSRARRVVENAFVILSERWRVYHTKITVLLESVKKLVMATTVLHNMLQRQRGASSESTDAADSHVQQAAALQPLHRMGSRGTNAAIDIRNKFSQYFTEYPLPWQNSYVRRGLTN</sequence>
<accession>A0AAE0Y4V3</accession>
<evidence type="ECO:0000259" key="8">
    <source>
        <dbReference type="Pfam" id="PF13359"/>
    </source>
</evidence>
<proteinExistence type="inferred from homology"/>
<evidence type="ECO:0000313" key="10">
    <source>
        <dbReference type="Proteomes" id="UP001283361"/>
    </source>
</evidence>
<dbReference type="GO" id="GO:0005634">
    <property type="term" value="C:nucleus"/>
    <property type="evidence" value="ECO:0007669"/>
    <property type="project" value="UniProtKB-SubCell"/>
</dbReference>